<feature type="compositionally biased region" description="Pro residues" evidence="4">
    <location>
        <begin position="1307"/>
        <end position="1316"/>
    </location>
</feature>
<dbReference type="PANTHER" id="PTHR37984">
    <property type="entry name" value="PROTEIN CBG26694"/>
    <property type="match status" value="1"/>
</dbReference>
<name>A0A8C6LRD1_NOTFU</name>
<feature type="region of interest" description="Disordered" evidence="4">
    <location>
        <begin position="1288"/>
        <end position="1345"/>
    </location>
</feature>
<sequence>MAEGFRRPDPLVFDGDIAENWRVFEREYDIFIEAAHSDKPDKTKAYILLNLAGTEAIERERSFIYAAEIRAPPTGDGQAGAVIHPAESKEDPDCLKKKFREMCHPQYNKIMERHKFHSRNQKQGETIESFISDLRIKAKSCHFGDLTDELICDRIVCGINNDGIRKALLRDCDLTLSKAISICRIYEMTEENTRALTKQPATAVDALQPSSSRGRPRTNYKPASRHDMKLITNCNNCGGNHAAQRDKCPAFGQQCHKCQKWNHYKKCCKSKPLNENPKKKCFVGKYHNKQPVHQLELQQPDSNSDDTFYVDGVEPVVVVDDINTHRGNRDEGFVTLHIRDKPIEMKIDTGAKCNVMAKSTFLQLSEGQILECNKTANLVAFGGSKIETAGFATLPLSLDGQLHTLPFFLVDRDVVPLLGFRACVRLGLVTLSHHVHQVGTETNSDFIDTVHDQYSDVFGEELGELPITYSMTLDPEVQPVVRPAHRIPIAMQARVKTELDNMTSKGVIAAVSEPTDWVSSLVVAHKKDKEEIRLCINPKDLNAALKRPHYPMRSVEEVATQMAGATLFSVLDAKSSFWQIKLDHKSSLLTTFSTPFGRYRFLRMPFGINSASEVFQRSMEQLFAGYPCAIIVDDIIVGGRDAAEHDANLKKVLDRAREIKLRLNPHKCKFRLDQVCYVGHLFTKEGLRADPTKTEAITNMPVPQDSLAVQRFLGMVNYLGKFIPNLSSIAAPLRHLTHKDTAWCWLPQHQQAFENLKSCLASAPVLSYFDVKQPVILTCDASRYGLGAACLQGAKPVAYASRTLTDTETRYAQIEKELLAVVFACTKFRDYIYGKPITVETDHQPLVTILKKPIHTAPARLQRMLLQLQAYDIKLVYKKGKHMYLADTLSRAPSSSVSRTQGENNDFEVMSLSYISTARLEELRAHTARDQVLQTLTSVIQNGWPNKDRQVPLSVRPFFPYREELIVENGVVVKGQRTVIPDSLQQEYISIMHRGHPGLEATKRRARGTVFWPAMNKDITTKLLSCSACNSTRPHQQKEPLKLHPVPTLPWSTVATDMFEWHGQEYMVLVDSYSGWFEIDRLQDTSSAAVITKLKRHFSVHGAPHTLISDNARQYTSQRFREFAQQWDFVHVTSSPEYPQSNGLAKRAVRSAKLLMERSHRDGTDVFLNLLNIRNVPRDKTLGSPAERLMSRQTRSTFPVNTTLLEPAPKDAELISVQLKKKRLIQKQYYDSTSRPLPPLTEGQVVRLQATKGHYRLGTVKEVCSEPRSYIIESNGGTYRRNRRHILPVAEPPPPRQVSPARLCPHPADPATPNTPSPALGPQQTPPPVGTTTPHSSVPQVPAVCSSTEISHSNAPYVTRSGRICKPNPKYNV</sequence>
<dbReference type="FunFam" id="3.10.20.370:FF:000001">
    <property type="entry name" value="Retrovirus-related Pol polyprotein from transposon 17.6-like protein"/>
    <property type="match status" value="1"/>
</dbReference>
<dbReference type="GeneTree" id="ENSGT00940000169923"/>
<dbReference type="Pfam" id="PF00078">
    <property type="entry name" value="RVT_1"/>
    <property type="match status" value="1"/>
</dbReference>
<reference evidence="6" key="3">
    <citation type="submission" date="2025-09" db="UniProtKB">
        <authorList>
            <consortium name="Ensembl"/>
        </authorList>
    </citation>
    <scope>IDENTIFICATION</scope>
</reference>
<evidence type="ECO:0000256" key="3">
    <source>
        <dbReference type="ARBA" id="ARBA00039658"/>
    </source>
</evidence>
<dbReference type="GO" id="GO:0003676">
    <property type="term" value="F:nucleic acid binding"/>
    <property type="evidence" value="ECO:0007669"/>
    <property type="project" value="InterPro"/>
</dbReference>
<dbReference type="InterPro" id="IPR036397">
    <property type="entry name" value="RNaseH_sf"/>
</dbReference>
<dbReference type="CDD" id="cd01647">
    <property type="entry name" value="RT_LTR"/>
    <property type="match status" value="1"/>
</dbReference>
<dbReference type="GO" id="GO:0015074">
    <property type="term" value="P:DNA integration"/>
    <property type="evidence" value="ECO:0007669"/>
    <property type="project" value="InterPro"/>
</dbReference>
<dbReference type="InterPro" id="IPR041577">
    <property type="entry name" value="RT_RNaseH_2"/>
</dbReference>
<reference evidence="6" key="1">
    <citation type="submission" date="2014-08" db="EMBL/GenBank/DDBJ databases">
        <authorList>
            <person name="Senf B."/>
            <person name="Petzold A."/>
            <person name="Downie B.R."/>
            <person name="Koch P."/>
            <person name="Platzer M."/>
        </authorList>
    </citation>
    <scope>NUCLEOTIDE SEQUENCE [LARGE SCALE GENOMIC DNA]</scope>
    <source>
        <strain evidence="6">GRZ</strain>
    </source>
</reference>
<dbReference type="Gene3D" id="2.40.70.10">
    <property type="entry name" value="Acid Proteases"/>
    <property type="match status" value="1"/>
</dbReference>
<evidence type="ECO:0000256" key="4">
    <source>
        <dbReference type="SAM" id="MobiDB-lite"/>
    </source>
</evidence>
<accession>A0A8C6LRD1</accession>
<dbReference type="Gene3D" id="3.10.20.370">
    <property type="match status" value="1"/>
</dbReference>
<organism evidence="6 7">
    <name type="scientific">Nothobranchius furzeri</name>
    <name type="common">Turquoise killifish</name>
    <dbReference type="NCBI Taxonomy" id="105023"/>
    <lineage>
        <taxon>Eukaryota</taxon>
        <taxon>Metazoa</taxon>
        <taxon>Chordata</taxon>
        <taxon>Craniata</taxon>
        <taxon>Vertebrata</taxon>
        <taxon>Euteleostomi</taxon>
        <taxon>Actinopterygii</taxon>
        <taxon>Neopterygii</taxon>
        <taxon>Teleostei</taxon>
        <taxon>Neoteleostei</taxon>
        <taxon>Acanthomorphata</taxon>
        <taxon>Ovalentaria</taxon>
        <taxon>Atherinomorphae</taxon>
        <taxon>Cyprinodontiformes</taxon>
        <taxon>Nothobranchiidae</taxon>
        <taxon>Nothobranchius</taxon>
    </lineage>
</organism>
<reference evidence="6" key="2">
    <citation type="submission" date="2025-08" db="UniProtKB">
        <authorList>
            <consortium name="Ensembl"/>
        </authorList>
    </citation>
    <scope>IDENTIFICATION</scope>
</reference>
<feature type="compositionally biased region" description="Low complexity" evidence="4">
    <location>
        <begin position="1330"/>
        <end position="1339"/>
    </location>
</feature>
<proteinExistence type="inferred from homology"/>
<protein>
    <recommendedName>
        <fullName evidence="3">Gypsy retrotransposon integrase-like protein 1</fullName>
        <ecNumber evidence="2">3.1.26.4</ecNumber>
    </recommendedName>
</protein>
<evidence type="ECO:0000259" key="5">
    <source>
        <dbReference type="PROSITE" id="PS50994"/>
    </source>
</evidence>
<feature type="region of interest" description="Disordered" evidence="4">
    <location>
        <begin position="197"/>
        <end position="222"/>
    </location>
</feature>
<dbReference type="Pfam" id="PF17919">
    <property type="entry name" value="RT_RNaseH_2"/>
    <property type="match status" value="1"/>
</dbReference>
<dbReference type="FunFam" id="1.10.340.70:FF:000003">
    <property type="entry name" value="Protein CBG25708"/>
    <property type="match status" value="1"/>
</dbReference>
<dbReference type="Proteomes" id="UP000694548">
    <property type="component" value="Chromosome sgr07"/>
</dbReference>
<dbReference type="InterPro" id="IPR043502">
    <property type="entry name" value="DNA/RNA_pol_sf"/>
</dbReference>
<feature type="domain" description="Integrase catalytic" evidence="5">
    <location>
        <begin position="1046"/>
        <end position="1217"/>
    </location>
</feature>
<dbReference type="SUPFAM" id="SSF50630">
    <property type="entry name" value="Acid proteases"/>
    <property type="match status" value="1"/>
</dbReference>
<dbReference type="SUPFAM" id="SSF56672">
    <property type="entry name" value="DNA/RNA polymerases"/>
    <property type="match status" value="1"/>
</dbReference>
<dbReference type="EC" id="3.1.26.4" evidence="2"/>
<dbReference type="InterPro" id="IPR021109">
    <property type="entry name" value="Peptidase_aspartic_dom_sf"/>
</dbReference>
<dbReference type="Pfam" id="PF17921">
    <property type="entry name" value="Integrase_H2C2"/>
    <property type="match status" value="1"/>
</dbReference>
<dbReference type="InterPro" id="IPR000477">
    <property type="entry name" value="RT_dom"/>
</dbReference>
<dbReference type="InterPro" id="IPR012337">
    <property type="entry name" value="RNaseH-like_sf"/>
</dbReference>
<dbReference type="Gene3D" id="3.30.420.10">
    <property type="entry name" value="Ribonuclease H-like superfamily/Ribonuclease H"/>
    <property type="match status" value="1"/>
</dbReference>
<dbReference type="Ensembl" id="ENSNFUT00015022550.1">
    <property type="protein sequence ID" value="ENSNFUP00015021542.1"/>
    <property type="gene ID" value="ENSNFUG00015010465.1"/>
</dbReference>
<dbReference type="FunFam" id="3.30.70.270:FF:000026">
    <property type="entry name" value="Transposon Ty3-G Gag-Pol polyprotein"/>
    <property type="match status" value="1"/>
</dbReference>
<comment type="similarity">
    <text evidence="1">Belongs to the beta type-B retroviral polymerase family. HERV class-II K(HML-2) pol subfamily.</text>
</comment>
<evidence type="ECO:0000313" key="7">
    <source>
        <dbReference type="Proteomes" id="UP000694548"/>
    </source>
</evidence>
<evidence type="ECO:0000313" key="6">
    <source>
        <dbReference type="Ensembl" id="ENSNFUP00015021542.1"/>
    </source>
</evidence>
<evidence type="ECO:0000256" key="1">
    <source>
        <dbReference type="ARBA" id="ARBA00010879"/>
    </source>
</evidence>
<dbReference type="GO" id="GO:0004523">
    <property type="term" value="F:RNA-DNA hybrid ribonuclease activity"/>
    <property type="evidence" value="ECO:0007669"/>
    <property type="project" value="UniProtKB-EC"/>
</dbReference>
<dbReference type="PROSITE" id="PS50994">
    <property type="entry name" value="INTEGRASE"/>
    <property type="match status" value="1"/>
</dbReference>
<dbReference type="Gene3D" id="3.10.10.10">
    <property type="entry name" value="HIV Type 1 Reverse Transcriptase, subunit A, domain 1"/>
    <property type="match status" value="1"/>
</dbReference>
<dbReference type="Gene3D" id="3.30.70.270">
    <property type="match status" value="2"/>
</dbReference>
<dbReference type="Pfam" id="PF00665">
    <property type="entry name" value="rve"/>
    <property type="match status" value="1"/>
</dbReference>
<dbReference type="PANTHER" id="PTHR37984:SF8">
    <property type="entry name" value="CCHC-TYPE DOMAIN-CONTAINING PROTEIN"/>
    <property type="match status" value="1"/>
</dbReference>
<dbReference type="CDD" id="cd09274">
    <property type="entry name" value="RNase_HI_RT_Ty3"/>
    <property type="match status" value="1"/>
</dbReference>
<dbReference type="FunFam" id="3.30.420.10:FF:000063">
    <property type="entry name" value="Retrovirus-related Pol polyprotein from transposon 297-like Protein"/>
    <property type="match status" value="1"/>
</dbReference>
<dbReference type="Gene3D" id="1.10.340.70">
    <property type="match status" value="1"/>
</dbReference>
<dbReference type="InterPro" id="IPR050951">
    <property type="entry name" value="Retrovirus_Pol_polyprotein"/>
</dbReference>
<dbReference type="InterPro" id="IPR043128">
    <property type="entry name" value="Rev_trsase/Diguanyl_cyclase"/>
</dbReference>
<keyword evidence="7" id="KW-1185">Reference proteome</keyword>
<evidence type="ECO:0000256" key="2">
    <source>
        <dbReference type="ARBA" id="ARBA00012180"/>
    </source>
</evidence>
<dbReference type="InterPro" id="IPR001584">
    <property type="entry name" value="Integrase_cat-core"/>
</dbReference>
<dbReference type="SUPFAM" id="SSF53098">
    <property type="entry name" value="Ribonuclease H-like"/>
    <property type="match status" value="1"/>
</dbReference>
<dbReference type="InterPro" id="IPR041588">
    <property type="entry name" value="Integrase_H2C2"/>
</dbReference>